<keyword evidence="7" id="KW-0630">Potassium</keyword>
<evidence type="ECO:0000256" key="7">
    <source>
        <dbReference type="ARBA" id="ARBA00022958"/>
    </source>
</evidence>
<comment type="subcellular location">
    <subcellularLocation>
        <location evidence="1">Membrane</location>
        <topology evidence="1">Multi-pass membrane protein</topology>
    </subcellularLocation>
</comment>
<evidence type="ECO:0000256" key="4">
    <source>
        <dbReference type="ARBA" id="ARBA00022692"/>
    </source>
</evidence>
<dbReference type="PRINTS" id="PR01498">
    <property type="entry name" value="SHAWCHANNEL"/>
</dbReference>
<dbReference type="PANTHER" id="PTHR11537:SF254">
    <property type="entry name" value="POTASSIUM VOLTAGE-GATED CHANNEL PROTEIN SHAB"/>
    <property type="match status" value="1"/>
</dbReference>
<dbReference type="GO" id="GO:0034702">
    <property type="term" value="C:monoatomic ion channel complex"/>
    <property type="evidence" value="ECO:0007669"/>
    <property type="project" value="UniProtKB-KW"/>
</dbReference>
<evidence type="ECO:0000313" key="14">
    <source>
        <dbReference type="EMBL" id="KAL3857800.1"/>
    </source>
</evidence>
<dbReference type="SUPFAM" id="SSF81324">
    <property type="entry name" value="Voltage-gated potassium channels"/>
    <property type="match status" value="1"/>
</dbReference>
<evidence type="ECO:0000256" key="1">
    <source>
        <dbReference type="ARBA" id="ARBA00004141"/>
    </source>
</evidence>
<evidence type="ECO:0000256" key="8">
    <source>
        <dbReference type="ARBA" id="ARBA00022989"/>
    </source>
</evidence>
<dbReference type="PRINTS" id="PR00169">
    <property type="entry name" value="KCHANNEL"/>
</dbReference>
<dbReference type="InterPro" id="IPR003968">
    <property type="entry name" value="K_chnl_volt-dep_Kv"/>
</dbReference>
<evidence type="ECO:0000313" key="15">
    <source>
        <dbReference type="Proteomes" id="UP001634394"/>
    </source>
</evidence>
<protein>
    <recommendedName>
        <fullName evidence="13">BTB domain-containing protein</fullName>
    </recommendedName>
</protein>
<evidence type="ECO:0000256" key="9">
    <source>
        <dbReference type="ARBA" id="ARBA00023065"/>
    </source>
</evidence>
<evidence type="ECO:0000259" key="13">
    <source>
        <dbReference type="SMART" id="SM00225"/>
    </source>
</evidence>
<keyword evidence="4 12" id="KW-0812">Transmembrane</keyword>
<reference evidence="14 15" key="1">
    <citation type="submission" date="2024-11" db="EMBL/GenBank/DDBJ databases">
        <title>Chromosome-level genome assembly of the freshwater bivalve Anodonta woodiana.</title>
        <authorList>
            <person name="Chen X."/>
        </authorList>
    </citation>
    <scope>NUCLEOTIDE SEQUENCE [LARGE SCALE GENOMIC DNA]</scope>
    <source>
        <strain evidence="14">MN2024</strain>
        <tissue evidence="14">Gills</tissue>
    </source>
</reference>
<organism evidence="14 15">
    <name type="scientific">Sinanodonta woodiana</name>
    <name type="common">Chinese pond mussel</name>
    <name type="synonym">Anodonta woodiana</name>
    <dbReference type="NCBI Taxonomy" id="1069815"/>
    <lineage>
        <taxon>Eukaryota</taxon>
        <taxon>Metazoa</taxon>
        <taxon>Spiralia</taxon>
        <taxon>Lophotrochozoa</taxon>
        <taxon>Mollusca</taxon>
        <taxon>Bivalvia</taxon>
        <taxon>Autobranchia</taxon>
        <taxon>Heteroconchia</taxon>
        <taxon>Palaeoheterodonta</taxon>
        <taxon>Unionida</taxon>
        <taxon>Unionoidea</taxon>
        <taxon>Unionidae</taxon>
        <taxon>Unioninae</taxon>
        <taxon>Sinanodonta</taxon>
    </lineage>
</organism>
<gene>
    <name evidence="14" type="ORF">ACJMK2_012435</name>
</gene>
<dbReference type="InterPro" id="IPR011333">
    <property type="entry name" value="SKP1/BTB/POZ_sf"/>
</dbReference>
<proteinExistence type="predicted"/>
<dbReference type="PANTHER" id="PTHR11537">
    <property type="entry name" value="VOLTAGE-GATED POTASSIUM CHANNEL"/>
    <property type="match status" value="1"/>
</dbReference>
<accession>A0ABD3VB87</accession>
<dbReference type="EMBL" id="JBJQND010000013">
    <property type="protein sequence ID" value="KAL3857800.1"/>
    <property type="molecule type" value="Genomic_DNA"/>
</dbReference>
<keyword evidence="8 12" id="KW-1133">Transmembrane helix</keyword>
<sequence length="470" mass="54131">MEAWNNDTRVTLNVGGQTFQTYQSTLKAFPYTRLSNLSKDLEHYDREKNEYFFDRNPLIFGYILDAYRTKKLHVPKDICGSMVQEELAYWGVSKIHLQECCIKTFYSVDEDMHVIKTLKTGYYNRVCPLLEKQSITRMKIWVFLHEPRSSKASKIWSQLMMLMILTSSVLYANKSVVETRVPLHEHDAAFIRSQYNNTNYKFHNFFLCTEHIASLSADLVCNFILTLDLILRICTCPSKINFFKNFINWTDILCSVGYWISLVVEQNMRKISSNVILRIYFFCEIALALRVIRLFRLTRQVTTLQLFSLTIRKCKAQLAMFFGSVLIFTFLFAALIFLSEFSETDSFPTIYTGMWWSLITMTTVGYGDTHPTTPQGYVIGGCCAIAGIMVISMPIALIASTFGNFYQHQLALERHFKGTNVCPVTTDAKASIKGKTKTKFSSRERANKIATIEVIENIDKVDTNDNKTVD</sequence>
<dbReference type="Gene3D" id="1.10.287.70">
    <property type="match status" value="1"/>
</dbReference>
<keyword evidence="11" id="KW-0407">Ion channel</keyword>
<dbReference type="InterPro" id="IPR003974">
    <property type="entry name" value="K_chnl_volt-dep_Kv3"/>
</dbReference>
<evidence type="ECO:0000256" key="3">
    <source>
        <dbReference type="ARBA" id="ARBA00022538"/>
    </source>
</evidence>
<evidence type="ECO:0000256" key="11">
    <source>
        <dbReference type="ARBA" id="ARBA00023303"/>
    </source>
</evidence>
<dbReference type="Pfam" id="PF00520">
    <property type="entry name" value="Ion_trans"/>
    <property type="match status" value="1"/>
</dbReference>
<dbReference type="InterPro" id="IPR000210">
    <property type="entry name" value="BTB/POZ_dom"/>
</dbReference>
<dbReference type="AlphaFoldDB" id="A0ABD3VB87"/>
<evidence type="ECO:0000256" key="6">
    <source>
        <dbReference type="ARBA" id="ARBA00022882"/>
    </source>
</evidence>
<comment type="caution">
    <text evidence="14">The sequence shown here is derived from an EMBL/GenBank/DDBJ whole genome shotgun (WGS) entry which is preliminary data.</text>
</comment>
<dbReference type="PRINTS" id="PR01491">
    <property type="entry name" value="KVCHANNEL"/>
</dbReference>
<keyword evidence="15" id="KW-1185">Reference proteome</keyword>
<dbReference type="InterPro" id="IPR003131">
    <property type="entry name" value="T1-type_BTB"/>
</dbReference>
<dbReference type="GO" id="GO:0022836">
    <property type="term" value="F:gated channel activity"/>
    <property type="evidence" value="ECO:0007669"/>
    <property type="project" value="UniProtKB-ARBA"/>
</dbReference>
<dbReference type="Pfam" id="PF02214">
    <property type="entry name" value="BTB_2"/>
    <property type="match status" value="1"/>
</dbReference>
<feature type="transmembrane region" description="Helical" evidence="12">
    <location>
        <begin position="377"/>
        <end position="399"/>
    </location>
</feature>
<dbReference type="InterPro" id="IPR005821">
    <property type="entry name" value="Ion_trans_dom"/>
</dbReference>
<evidence type="ECO:0000256" key="2">
    <source>
        <dbReference type="ARBA" id="ARBA00022448"/>
    </source>
</evidence>
<dbReference type="Proteomes" id="UP001634394">
    <property type="component" value="Unassembled WGS sequence"/>
</dbReference>
<dbReference type="InterPro" id="IPR027359">
    <property type="entry name" value="Volt_channel_dom_sf"/>
</dbReference>
<evidence type="ECO:0000256" key="5">
    <source>
        <dbReference type="ARBA" id="ARBA00022826"/>
    </source>
</evidence>
<keyword evidence="3" id="KW-0633">Potassium transport</keyword>
<keyword evidence="5" id="KW-0631">Potassium channel</keyword>
<feature type="domain" description="BTB" evidence="13">
    <location>
        <begin position="8"/>
        <end position="108"/>
    </location>
</feature>
<keyword evidence="10 12" id="KW-0472">Membrane</keyword>
<dbReference type="GO" id="GO:0005267">
    <property type="term" value="F:potassium channel activity"/>
    <property type="evidence" value="ECO:0007669"/>
    <property type="project" value="UniProtKB-KW"/>
</dbReference>
<dbReference type="InterPro" id="IPR028325">
    <property type="entry name" value="VG_K_chnl"/>
</dbReference>
<name>A0ABD3VB87_SINWO</name>
<dbReference type="Gene3D" id="3.30.710.10">
    <property type="entry name" value="Potassium Channel Kv1.1, Chain A"/>
    <property type="match status" value="1"/>
</dbReference>
<keyword evidence="2" id="KW-0813">Transport</keyword>
<dbReference type="FunFam" id="3.30.710.10:FF:000020">
    <property type="entry name" value="Potassium voltage-gated channel protein Shaw"/>
    <property type="match status" value="1"/>
</dbReference>
<evidence type="ECO:0000256" key="12">
    <source>
        <dbReference type="SAM" id="Phobius"/>
    </source>
</evidence>
<dbReference type="SUPFAM" id="SSF54695">
    <property type="entry name" value="POZ domain"/>
    <property type="match status" value="1"/>
</dbReference>
<dbReference type="Gene3D" id="1.20.120.350">
    <property type="entry name" value="Voltage-gated potassium channels. Chain C"/>
    <property type="match status" value="1"/>
</dbReference>
<feature type="transmembrane region" description="Helical" evidence="12">
    <location>
        <begin position="276"/>
        <end position="295"/>
    </location>
</feature>
<keyword evidence="6" id="KW-0851">Voltage-gated channel</keyword>
<keyword evidence="9" id="KW-0406">Ion transport</keyword>
<evidence type="ECO:0000256" key="10">
    <source>
        <dbReference type="ARBA" id="ARBA00023136"/>
    </source>
</evidence>
<feature type="transmembrane region" description="Helical" evidence="12">
    <location>
        <begin position="316"/>
        <end position="338"/>
    </location>
</feature>
<dbReference type="SMART" id="SM00225">
    <property type="entry name" value="BTB"/>
    <property type="match status" value="1"/>
</dbReference>